<protein>
    <submittedName>
        <fullName evidence="2">Uncharacterized protein</fullName>
    </submittedName>
</protein>
<keyword evidence="3" id="KW-1185">Reference proteome</keyword>
<evidence type="ECO:0000313" key="2">
    <source>
        <dbReference type="EMBL" id="KAK8896257.1"/>
    </source>
</evidence>
<feature type="region of interest" description="Disordered" evidence="1">
    <location>
        <begin position="116"/>
        <end position="136"/>
    </location>
</feature>
<sequence>MNYSDQTDEIYDIYEGTDKKIKKSPRKFNEEELIEKNYGILEKYPLYEIKPIKWNPPPAYFQTKKQIDPPADYIPPPKVPPREVNPENLSENQKHLYGKNLYEKDLEIIKNRNSQIERQCSKKKGRSSSVKTKPPDIFYREEAERQQKNEMLQRYEDQIKRKNRRKAIRERKNFEKSKIKADEIKAARDYDRKIQFEIYEEERRKEIKKRLDFINSIHINPERPTRASTLKEETAKKKIQRSVIEERRKQFNKDMKNEVLREQTKKIVDIVDEMNPKFENNEKMKKRKRELIKNERGWHKWLALTEQTNKIRETMIERQYSKYDI</sequence>
<organism evidence="2 3">
    <name type="scientific">Tritrichomonas musculus</name>
    <dbReference type="NCBI Taxonomy" id="1915356"/>
    <lineage>
        <taxon>Eukaryota</taxon>
        <taxon>Metamonada</taxon>
        <taxon>Parabasalia</taxon>
        <taxon>Tritrichomonadida</taxon>
        <taxon>Tritrichomonadidae</taxon>
        <taxon>Tritrichomonas</taxon>
    </lineage>
</organism>
<gene>
    <name evidence="2" type="ORF">M9Y10_014154</name>
</gene>
<evidence type="ECO:0000313" key="3">
    <source>
        <dbReference type="Proteomes" id="UP001470230"/>
    </source>
</evidence>
<accession>A0ABR2KYP8</accession>
<dbReference type="EMBL" id="JAPFFF010000002">
    <property type="protein sequence ID" value="KAK8896257.1"/>
    <property type="molecule type" value="Genomic_DNA"/>
</dbReference>
<proteinExistence type="predicted"/>
<evidence type="ECO:0000256" key="1">
    <source>
        <dbReference type="SAM" id="MobiDB-lite"/>
    </source>
</evidence>
<comment type="caution">
    <text evidence="2">The sequence shown here is derived from an EMBL/GenBank/DDBJ whole genome shotgun (WGS) entry which is preliminary data.</text>
</comment>
<name>A0ABR2KYP8_9EUKA</name>
<dbReference type="Proteomes" id="UP001470230">
    <property type="component" value="Unassembled WGS sequence"/>
</dbReference>
<feature type="region of interest" description="Disordered" evidence="1">
    <location>
        <begin position="61"/>
        <end position="88"/>
    </location>
</feature>
<reference evidence="2 3" key="1">
    <citation type="submission" date="2024-04" db="EMBL/GenBank/DDBJ databases">
        <title>Tritrichomonas musculus Genome.</title>
        <authorList>
            <person name="Alves-Ferreira E."/>
            <person name="Grigg M."/>
            <person name="Lorenzi H."/>
            <person name="Galac M."/>
        </authorList>
    </citation>
    <scope>NUCLEOTIDE SEQUENCE [LARGE SCALE GENOMIC DNA]</scope>
    <source>
        <strain evidence="2 3">EAF2021</strain>
    </source>
</reference>